<evidence type="ECO:0000256" key="2">
    <source>
        <dbReference type="ARBA" id="ARBA00022801"/>
    </source>
</evidence>
<dbReference type="InterPro" id="IPR027417">
    <property type="entry name" value="P-loop_NTPase"/>
</dbReference>
<feature type="domain" description="Helicase C-terminal" evidence="7">
    <location>
        <begin position="469"/>
        <end position="665"/>
    </location>
</feature>
<feature type="domain" description="Helicase ATP-binding" evidence="6">
    <location>
        <begin position="152"/>
        <end position="321"/>
    </location>
</feature>
<evidence type="ECO:0000256" key="5">
    <source>
        <dbReference type="SAM" id="MobiDB-lite"/>
    </source>
</evidence>
<dbReference type="InterPro" id="IPR038718">
    <property type="entry name" value="SNF2-like_sf"/>
</dbReference>
<accession>A0ABZ1LGS3</accession>
<evidence type="ECO:0000256" key="4">
    <source>
        <dbReference type="ARBA" id="ARBA00022840"/>
    </source>
</evidence>
<sequence length="1055" mass="116107">MTSAAETGGPGGQGTFDAVDENSPDVTNGAIGVARQAKYAPGAQVRVRDEQWLVKTVTPVGEDWMIEATGVSSFVRGTDAVFYDKLDYIEALDPKKTQLVPDDSPNHRKARLYLEAVIRKTALPQTEHGLALADNFLMDQQTHQLRPAELALSKENPQPRILIADVVGLGKTLEIGILLAELIRRGRGERILVVTPAHVLEQFQRELWTRFSIPLVRLDSTGIQRIQRDIPAGRNPFAYFKRSIISVDTLKSDVYAHHLENSHWDAVVIDESHNLVNRGTKNNDVARTLADHTDALVLASATPHNGVAESFAELIGMLDKTAIANPAEYEVKDLGHLYIRRTKTDREVRDSLKGKWADRGPSEPVPVEAGPKERAVLEELAARWTPRDPAASSVCADTMVAYNLLKSFLSSHRAFQDSVAARKGVLDKPLKVRKGQDPAVRETERRIEREAIVELERLAADIGDDDSAKLDALVRELTKIGVGPGSDTRVVVFSERIPTLKWLAQAVPARLGFRTGTKQDETEAKSKPWLAYGGVVQVMHGEASNEDEQKDIVSRFGLRTDPVRILFTGDVASEGVNLHQQCYQLIHYDLPWSLIRIEQRNGRIDRYGQGTPPQFRALVLTSDVEWRKDVETGEALPLDDRLVGAKLLAREAEAHRIEGSTEAVTGIYRAKEEEDRLTRDLIAGRTVEESIKKSSGGAKAMLGRLMGNVGAKKPTDDVPGATVPSLFGASGSTAAYFDEALRQTYFPNKPENVLKLRREDDGTIAFEPPSDLVYRLKALPKSYLTDQGILPTAKKEGRLRLTFDKGLAAKRLEVARETTQSQWPNVSYVSDVHPVLDWVTDKALAALRHDQAFVLAYAPDLEAAGKLDEQLPADLSGPVYLVQGIYSNAVGRPTVVEWMAIVGLPAAPRVLRIDDAFLAACNVGPKMPGRAAPADRDGLQGLVPAAIDAATRFLTDREAEYTRQIDTVLAPYEKRVTQWQQDALFAVAARSRKHKQDVDLTASRRKAMIRSLRTSGAPMLRLLGVLEPLSSTPVHRHPAVADVSAAPVAGETTDR</sequence>
<keyword evidence="4" id="KW-0067">ATP-binding</keyword>
<dbReference type="InterPro" id="IPR000330">
    <property type="entry name" value="SNF2_N"/>
</dbReference>
<dbReference type="PROSITE" id="PS51194">
    <property type="entry name" value="HELICASE_CTER"/>
    <property type="match status" value="1"/>
</dbReference>
<keyword evidence="2" id="KW-0378">Hydrolase</keyword>
<dbReference type="InterPro" id="IPR001650">
    <property type="entry name" value="Helicase_C-like"/>
</dbReference>
<dbReference type="SUPFAM" id="SSF52540">
    <property type="entry name" value="P-loop containing nucleoside triphosphate hydrolases"/>
    <property type="match status" value="2"/>
</dbReference>
<dbReference type="PANTHER" id="PTHR45766">
    <property type="entry name" value="DNA ANNEALING HELICASE AND ENDONUCLEASE ZRANB3 FAMILY MEMBER"/>
    <property type="match status" value="1"/>
</dbReference>
<evidence type="ECO:0000313" key="8">
    <source>
        <dbReference type="EMBL" id="WTR73672.1"/>
    </source>
</evidence>
<gene>
    <name evidence="8" type="ORF">OG814_32485</name>
</gene>
<proteinExistence type="predicted"/>
<dbReference type="Gene3D" id="3.40.50.300">
    <property type="entry name" value="P-loop containing nucleotide triphosphate hydrolases"/>
    <property type="match status" value="1"/>
</dbReference>
<dbReference type="EMBL" id="CP108188">
    <property type="protein sequence ID" value="WTR73672.1"/>
    <property type="molecule type" value="Genomic_DNA"/>
</dbReference>
<evidence type="ECO:0000256" key="1">
    <source>
        <dbReference type="ARBA" id="ARBA00022741"/>
    </source>
</evidence>
<feature type="region of interest" description="Disordered" evidence="5">
    <location>
        <begin position="1"/>
        <end position="22"/>
    </location>
</feature>
<dbReference type="RefSeq" id="WP_406336490.1">
    <property type="nucleotide sequence ID" value="NZ_CP108188.1"/>
</dbReference>
<dbReference type="InterPro" id="IPR014001">
    <property type="entry name" value="Helicase_ATP-bd"/>
</dbReference>
<keyword evidence="1" id="KW-0547">Nucleotide-binding</keyword>
<evidence type="ECO:0000259" key="7">
    <source>
        <dbReference type="PROSITE" id="PS51194"/>
    </source>
</evidence>
<organism evidence="8 9">
    <name type="scientific">Streptomyces zaomyceticus</name>
    <dbReference type="NCBI Taxonomy" id="68286"/>
    <lineage>
        <taxon>Bacteria</taxon>
        <taxon>Bacillati</taxon>
        <taxon>Actinomycetota</taxon>
        <taxon>Actinomycetes</taxon>
        <taxon>Kitasatosporales</taxon>
        <taxon>Streptomycetaceae</taxon>
        <taxon>Streptomyces</taxon>
    </lineage>
</organism>
<reference evidence="8 9" key="1">
    <citation type="submission" date="2022-10" db="EMBL/GenBank/DDBJ databases">
        <title>The complete genomes of actinobacterial strains from the NBC collection.</title>
        <authorList>
            <person name="Joergensen T.S."/>
            <person name="Alvarez Arevalo M."/>
            <person name="Sterndorff E.B."/>
            <person name="Faurdal D."/>
            <person name="Vuksanovic O."/>
            <person name="Mourched A.-S."/>
            <person name="Charusanti P."/>
            <person name="Shaw S."/>
            <person name="Blin K."/>
            <person name="Weber T."/>
        </authorList>
    </citation>
    <scope>NUCLEOTIDE SEQUENCE [LARGE SCALE GENOMIC DNA]</scope>
    <source>
        <strain evidence="8 9">NBC_00123</strain>
    </source>
</reference>
<evidence type="ECO:0000256" key="3">
    <source>
        <dbReference type="ARBA" id="ARBA00022806"/>
    </source>
</evidence>
<dbReference type="Proteomes" id="UP001622594">
    <property type="component" value="Chromosome"/>
</dbReference>
<protein>
    <submittedName>
        <fullName evidence="8">DEAD/DEAH box helicase</fullName>
    </submittedName>
</protein>
<keyword evidence="3 8" id="KW-0347">Helicase</keyword>
<dbReference type="PROSITE" id="PS51192">
    <property type="entry name" value="HELICASE_ATP_BIND_1"/>
    <property type="match status" value="1"/>
</dbReference>
<dbReference type="SMART" id="SM00487">
    <property type="entry name" value="DEXDc"/>
    <property type="match status" value="1"/>
</dbReference>
<name>A0ABZ1LGS3_9ACTN</name>
<dbReference type="Pfam" id="PF00176">
    <property type="entry name" value="SNF2-rel_dom"/>
    <property type="match status" value="1"/>
</dbReference>
<dbReference type="Gene3D" id="3.40.50.10810">
    <property type="entry name" value="Tandem AAA-ATPase domain"/>
    <property type="match status" value="1"/>
</dbReference>
<keyword evidence="9" id="KW-1185">Reference proteome</keyword>
<dbReference type="InterPro" id="IPR049730">
    <property type="entry name" value="SNF2/RAD54-like_C"/>
</dbReference>
<dbReference type="Pfam" id="PF00271">
    <property type="entry name" value="Helicase_C"/>
    <property type="match status" value="1"/>
</dbReference>
<dbReference type="InterPro" id="IPR057342">
    <property type="entry name" value="DEXDc_RapA"/>
</dbReference>
<evidence type="ECO:0000313" key="9">
    <source>
        <dbReference type="Proteomes" id="UP001622594"/>
    </source>
</evidence>
<dbReference type="CDD" id="cd18793">
    <property type="entry name" value="SF2_C_SNF"/>
    <property type="match status" value="1"/>
</dbReference>
<dbReference type="GO" id="GO:0004386">
    <property type="term" value="F:helicase activity"/>
    <property type="evidence" value="ECO:0007669"/>
    <property type="project" value="UniProtKB-KW"/>
</dbReference>
<dbReference type="CDD" id="cd18011">
    <property type="entry name" value="DEXDc_RapA"/>
    <property type="match status" value="1"/>
</dbReference>
<evidence type="ECO:0000259" key="6">
    <source>
        <dbReference type="PROSITE" id="PS51192"/>
    </source>
</evidence>
<dbReference type="PANTHER" id="PTHR45766:SF6">
    <property type="entry name" value="SWI_SNF-RELATED MATRIX-ASSOCIATED ACTIN-DEPENDENT REGULATOR OF CHROMATIN SUBFAMILY A-LIKE PROTEIN 1"/>
    <property type="match status" value="1"/>
</dbReference>